<accession>X1CZ54</accession>
<gene>
    <name evidence="2" type="ORF">S01H4_52505</name>
</gene>
<evidence type="ECO:0000256" key="1">
    <source>
        <dbReference type="SAM" id="MobiDB-lite"/>
    </source>
</evidence>
<name>X1CZ54_9ZZZZ</name>
<sequence>SLTPPATRELPNLSPKGRKKDERRTSDEQANMTFNCHITHLCAQLNAYKSCD</sequence>
<evidence type="ECO:0000313" key="2">
    <source>
        <dbReference type="EMBL" id="GAH13152.1"/>
    </source>
</evidence>
<dbReference type="EMBL" id="BART01030007">
    <property type="protein sequence ID" value="GAH13152.1"/>
    <property type="molecule type" value="Genomic_DNA"/>
</dbReference>
<dbReference type="AlphaFoldDB" id="X1CZ54"/>
<feature type="region of interest" description="Disordered" evidence="1">
    <location>
        <begin position="1"/>
        <end position="28"/>
    </location>
</feature>
<proteinExistence type="predicted"/>
<feature type="non-terminal residue" evidence="2">
    <location>
        <position position="1"/>
    </location>
</feature>
<reference evidence="2" key="1">
    <citation type="journal article" date="2014" name="Front. Microbiol.">
        <title>High frequency of phylogenetically diverse reductive dehalogenase-homologous genes in deep subseafloor sedimentary metagenomes.</title>
        <authorList>
            <person name="Kawai M."/>
            <person name="Futagami T."/>
            <person name="Toyoda A."/>
            <person name="Takaki Y."/>
            <person name="Nishi S."/>
            <person name="Hori S."/>
            <person name="Arai W."/>
            <person name="Tsubouchi T."/>
            <person name="Morono Y."/>
            <person name="Uchiyama I."/>
            <person name="Ito T."/>
            <person name="Fujiyama A."/>
            <person name="Inagaki F."/>
            <person name="Takami H."/>
        </authorList>
    </citation>
    <scope>NUCLEOTIDE SEQUENCE</scope>
    <source>
        <strain evidence="2">Expedition CK06-06</strain>
    </source>
</reference>
<organism evidence="2">
    <name type="scientific">marine sediment metagenome</name>
    <dbReference type="NCBI Taxonomy" id="412755"/>
    <lineage>
        <taxon>unclassified sequences</taxon>
        <taxon>metagenomes</taxon>
        <taxon>ecological metagenomes</taxon>
    </lineage>
</organism>
<comment type="caution">
    <text evidence="2">The sequence shown here is derived from an EMBL/GenBank/DDBJ whole genome shotgun (WGS) entry which is preliminary data.</text>
</comment>
<protein>
    <submittedName>
        <fullName evidence="2">Uncharacterized protein</fullName>
    </submittedName>
</protein>